<evidence type="ECO:0000313" key="4">
    <source>
        <dbReference type="Proteomes" id="UP000325780"/>
    </source>
</evidence>
<gene>
    <name evidence="3" type="ORF">BDV25DRAFT_140450</name>
</gene>
<evidence type="ECO:0000313" key="3">
    <source>
        <dbReference type="EMBL" id="KAE8149803.1"/>
    </source>
</evidence>
<sequence length="148" mass="15977">MKAFSILLCLFATLAVAASGDHQEKDGSDLGFRDPTAPIHAPVIEQPEAEQEAARTEDDDEASGAQHEGDGEGDGEDDDNDEDDNDEDDDGQDDDSDEYDANYVKTRTLRLARRGKCSGGCRAHKDCKCWRTGDRCIIGICMGPALGP</sequence>
<evidence type="ECO:0000256" key="1">
    <source>
        <dbReference type="SAM" id="MobiDB-lite"/>
    </source>
</evidence>
<proteinExistence type="predicted"/>
<evidence type="ECO:0000256" key="2">
    <source>
        <dbReference type="SAM" id="SignalP"/>
    </source>
</evidence>
<name>A0A5N6TTW3_ASPAV</name>
<evidence type="ECO:0008006" key="5">
    <source>
        <dbReference type="Google" id="ProtNLM"/>
    </source>
</evidence>
<feature type="chain" id="PRO_5025027190" description="Invertebrate defensins family profile domain-containing protein" evidence="2">
    <location>
        <begin position="18"/>
        <end position="148"/>
    </location>
</feature>
<feature type="compositionally biased region" description="Acidic residues" evidence="1">
    <location>
        <begin position="47"/>
        <end position="62"/>
    </location>
</feature>
<feature type="signal peptide" evidence="2">
    <location>
        <begin position="1"/>
        <end position="17"/>
    </location>
</feature>
<dbReference type="Proteomes" id="UP000325780">
    <property type="component" value="Unassembled WGS sequence"/>
</dbReference>
<feature type="region of interest" description="Disordered" evidence="1">
    <location>
        <begin position="19"/>
        <end position="104"/>
    </location>
</feature>
<feature type="compositionally biased region" description="Basic and acidic residues" evidence="1">
    <location>
        <begin position="21"/>
        <end position="32"/>
    </location>
</feature>
<reference evidence="3 4" key="1">
    <citation type="submission" date="2019-04" db="EMBL/GenBank/DDBJ databases">
        <title>Friends and foes A comparative genomics study of 23 Aspergillus species from section Flavi.</title>
        <authorList>
            <consortium name="DOE Joint Genome Institute"/>
            <person name="Kjaerbolling I."/>
            <person name="Vesth T."/>
            <person name="Frisvad J.C."/>
            <person name="Nybo J.L."/>
            <person name="Theobald S."/>
            <person name="Kildgaard S."/>
            <person name="Isbrandt T."/>
            <person name="Kuo A."/>
            <person name="Sato A."/>
            <person name="Lyhne E.K."/>
            <person name="Kogle M.E."/>
            <person name="Wiebenga A."/>
            <person name="Kun R.S."/>
            <person name="Lubbers R.J."/>
            <person name="Makela M.R."/>
            <person name="Barry K."/>
            <person name="Chovatia M."/>
            <person name="Clum A."/>
            <person name="Daum C."/>
            <person name="Haridas S."/>
            <person name="He G."/>
            <person name="LaButti K."/>
            <person name="Lipzen A."/>
            <person name="Mondo S."/>
            <person name="Riley R."/>
            <person name="Salamov A."/>
            <person name="Simmons B.A."/>
            <person name="Magnuson J.K."/>
            <person name="Henrissat B."/>
            <person name="Mortensen U.H."/>
            <person name="Larsen T.O."/>
            <person name="Devries R.P."/>
            <person name="Grigoriev I.V."/>
            <person name="Machida M."/>
            <person name="Baker S.E."/>
            <person name="Andersen M.R."/>
        </authorList>
    </citation>
    <scope>NUCLEOTIDE SEQUENCE [LARGE SCALE GENOMIC DNA]</scope>
    <source>
        <strain evidence="3 4">IBT 18842</strain>
    </source>
</reference>
<keyword evidence="4" id="KW-1185">Reference proteome</keyword>
<feature type="compositionally biased region" description="Acidic residues" evidence="1">
    <location>
        <begin position="71"/>
        <end position="100"/>
    </location>
</feature>
<accession>A0A5N6TTW3</accession>
<keyword evidence="2" id="KW-0732">Signal</keyword>
<organism evidence="3 4">
    <name type="scientific">Aspergillus avenaceus</name>
    <dbReference type="NCBI Taxonomy" id="36643"/>
    <lineage>
        <taxon>Eukaryota</taxon>
        <taxon>Fungi</taxon>
        <taxon>Dikarya</taxon>
        <taxon>Ascomycota</taxon>
        <taxon>Pezizomycotina</taxon>
        <taxon>Eurotiomycetes</taxon>
        <taxon>Eurotiomycetidae</taxon>
        <taxon>Eurotiales</taxon>
        <taxon>Aspergillaceae</taxon>
        <taxon>Aspergillus</taxon>
        <taxon>Aspergillus subgen. Circumdati</taxon>
    </lineage>
</organism>
<dbReference type="EMBL" id="ML742112">
    <property type="protein sequence ID" value="KAE8149803.1"/>
    <property type="molecule type" value="Genomic_DNA"/>
</dbReference>
<protein>
    <recommendedName>
        <fullName evidence="5">Invertebrate defensins family profile domain-containing protein</fullName>
    </recommendedName>
</protein>
<dbReference type="AlphaFoldDB" id="A0A5N6TTW3"/>